<dbReference type="SUPFAM" id="SSF55347">
    <property type="entry name" value="Glyceraldehyde-3-phosphate dehydrogenase-like, C-terminal domain"/>
    <property type="match status" value="1"/>
</dbReference>
<accession>A0A7Y0HDY0</accession>
<feature type="active site" evidence="6">
    <location>
        <position position="116"/>
    </location>
</feature>
<dbReference type="GO" id="GO:0006526">
    <property type="term" value="P:L-arginine biosynthetic process"/>
    <property type="evidence" value="ECO:0007669"/>
    <property type="project" value="UniProtKB-UniRule"/>
</dbReference>
<keyword evidence="9" id="KW-1185">Reference proteome</keyword>
<dbReference type="SUPFAM" id="SSF51735">
    <property type="entry name" value="NAD(P)-binding Rossmann-fold domains"/>
    <property type="match status" value="1"/>
</dbReference>
<evidence type="ECO:0000256" key="6">
    <source>
        <dbReference type="HAMAP-Rule" id="MF_01110"/>
    </source>
</evidence>
<proteinExistence type="inferred from homology"/>
<keyword evidence="3 6" id="KW-0028">Amino-acid biosynthesis</keyword>
<dbReference type="InterPro" id="IPR000534">
    <property type="entry name" value="Semialdehyde_DH_NAD-bd"/>
</dbReference>
<evidence type="ECO:0000256" key="1">
    <source>
        <dbReference type="ARBA" id="ARBA00022490"/>
    </source>
</evidence>
<protein>
    <recommendedName>
        <fullName evidence="6">N-acetyl-gamma-glutamyl-phosphate reductase</fullName>
        <shortName evidence="6">AGPR</shortName>
        <ecNumber evidence="6">1.2.1.38</ecNumber>
    </recommendedName>
    <alternativeName>
        <fullName evidence="6">N-acetyl-glutamate semialdehyde dehydrogenase</fullName>
        <shortName evidence="6">NAGSA dehydrogenase</shortName>
    </alternativeName>
</protein>
<dbReference type="UniPathway" id="UPA00068">
    <property type="reaction ID" value="UER00108"/>
</dbReference>
<dbReference type="EMBL" id="JABBNT010000002">
    <property type="protein sequence ID" value="NMM44135.1"/>
    <property type="molecule type" value="Genomic_DNA"/>
</dbReference>
<dbReference type="Pfam" id="PF22698">
    <property type="entry name" value="Semialdhyde_dhC_1"/>
    <property type="match status" value="1"/>
</dbReference>
<keyword evidence="2 6" id="KW-0055">Arginine biosynthesis</keyword>
<dbReference type="CDD" id="cd23935">
    <property type="entry name" value="AGPR_2_C"/>
    <property type="match status" value="1"/>
</dbReference>
<evidence type="ECO:0000256" key="4">
    <source>
        <dbReference type="ARBA" id="ARBA00022857"/>
    </source>
</evidence>
<dbReference type="EC" id="1.2.1.38" evidence="6"/>
<dbReference type="Pfam" id="PF01118">
    <property type="entry name" value="Semialdhyde_dh"/>
    <property type="match status" value="1"/>
</dbReference>
<comment type="subcellular location">
    <subcellularLocation>
        <location evidence="6">Cytoplasm</location>
    </subcellularLocation>
</comment>
<dbReference type="Proteomes" id="UP000539372">
    <property type="component" value="Unassembled WGS sequence"/>
</dbReference>
<sequence length="327" mass="34890">MAARIFIDGEAGTTGLQIKSRLDGREEFDFIRLDDARRKDPEARREALNAADVVILCLPDAAAKEAVSLIENESVRVIDASSAHRTAPGWAYGFPEYEADSRAEIAQARFVTNPGCYAITSVSILHPLVSAGLVPVEWPVTINAVSGYSGGGKQLIAAFEDPSSPDHTDEAFRVYGLGLAHKHIPEIRAWGGLSHAPLFVPSVGRFAQGMLVQIPLQLWALPGKPSVDDIHAALTKHYDGQSYVSVAPLSETAAMGKLEPEGLNDTNELRLHVFGNAETQQAVVIGQLDNLGKGASGQAVQNLNIMLGLPEGQGLDRPASIDRSSAA</sequence>
<dbReference type="InterPro" id="IPR058924">
    <property type="entry name" value="AGPR_dimerisation_dom"/>
</dbReference>
<reference evidence="8 9" key="1">
    <citation type="submission" date="2020-04" db="EMBL/GenBank/DDBJ databases">
        <title>Rhodospirillaceae bacterium KN72 isolated from deep sea.</title>
        <authorList>
            <person name="Zhang D.-C."/>
        </authorList>
    </citation>
    <scope>NUCLEOTIDE SEQUENCE [LARGE SCALE GENOMIC DNA]</scope>
    <source>
        <strain evidence="8 9">KN72</strain>
    </source>
</reference>
<name>A0A7Y0HDY0_9PROT</name>
<comment type="catalytic activity">
    <reaction evidence="6">
        <text>N-acetyl-L-glutamate 5-semialdehyde + phosphate + NADP(+) = N-acetyl-L-glutamyl 5-phosphate + NADPH + H(+)</text>
        <dbReference type="Rhea" id="RHEA:21588"/>
        <dbReference type="ChEBI" id="CHEBI:15378"/>
        <dbReference type="ChEBI" id="CHEBI:29123"/>
        <dbReference type="ChEBI" id="CHEBI:43474"/>
        <dbReference type="ChEBI" id="CHEBI:57783"/>
        <dbReference type="ChEBI" id="CHEBI:57936"/>
        <dbReference type="ChEBI" id="CHEBI:58349"/>
        <dbReference type="EC" id="1.2.1.38"/>
    </reaction>
</comment>
<gene>
    <name evidence="6 8" type="primary">argC</name>
    <name evidence="8" type="ORF">HH303_06585</name>
</gene>
<dbReference type="GO" id="GO:0003942">
    <property type="term" value="F:N-acetyl-gamma-glutamyl-phosphate reductase activity"/>
    <property type="evidence" value="ECO:0007669"/>
    <property type="project" value="UniProtKB-UniRule"/>
</dbReference>
<dbReference type="SMART" id="SM00859">
    <property type="entry name" value="Semialdhyde_dh"/>
    <property type="match status" value="1"/>
</dbReference>
<evidence type="ECO:0000256" key="3">
    <source>
        <dbReference type="ARBA" id="ARBA00022605"/>
    </source>
</evidence>
<dbReference type="PANTHER" id="PTHR32338">
    <property type="entry name" value="N-ACETYL-GAMMA-GLUTAMYL-PHOSPHATE REDUCTASE, CHLOROPLASTIC-RELATED-RELATED"/>
    <property type="match status" value="1"/>
</dbReference>
<keyword evidence="1 6" id="KW-0963">Cytoplasm</keyword>
<dbReference type="PANTHER" id="PTHR32338:SF10">
    <property type="entry name" value="N-ACETYL-GAMMA-GLUTAMYL-PHOSPHATE REDUCTASE, CHLOROPLASTIC-RELATED"/>
    <property type="match status" value="1"/>
</dbReference>
<dbReference type="InterPro" id="IPR036291">
    <property type="entry name" value="NAD(P)-bd_dom_sf"/>
</dbReference>
<dbReference type="HAMAP" id="MF_01110">
    <property type="entry name" value="ArgC_type2"/>
    <property type="match status" value="1"/>
</dbReference>
<dbReference type="InterPro" id="IPR050085">
    <property type="entry name" value="AGPR"/>
</dbReference>
<dbReference type="InterPro" id="IPR010136">
    <property type="entry name" value="AGPR_type-2"/>
</dbReference>
<evidence type="ECO:0000256" key="5">
    <source>
        <dbReference type="ARBA" id="ARBA00023002"/>
    </source>
</evidence>
<evidence type="ECO:0000259" key="7">
    <source>
        <dbReference type="SMART" id="SM00859"/>
    </source>
</evidence>
<dbReference type="GO" id="GO:0051287">
    <property type="term" value="F:NAD binding"/>
    <property type="evidence" value="ECO:0007669"/>
    <property type="project" value="InterPro"/>
</dbReference>
<keyword evidence="4 6" id="KW-0521">NADP</keyword>
<comment type="function">
    <text evidence="6">Catalyzes the NADPH-dependent reduction of N-acetyl-5-glutamyl phosphate to yield N-acetyl-L-glutamate 5-semialdehyde.</text>
</comment>
<evidence type="ECO:0000313" key="9">
    <source>
        <dbReference type="Proteomes" id="UP000539372"/>
    </source>
</evidence>
<dbReference type="Gene3D" id="3.40.50.720">
    <property type="entry name" value="NAD(P)-binding Rossmann-like Domain"/>
    <property type="match status" value="1"/>
</dbReference>
<feature type="domain" description="Semialdehyde dehydrogenase NAD-binding" evidence="7">
    <location>
        <begin position="4"/>
        <end position="105"/>
    </location>
</feature>
<organism evidence="8 9">
    <name type="scientific">Pacificispira spongiicola</name>
    <dbReference type="NCBI Taxonomy" id="2729598"/>
    <lineage>
        <taxon>Bacteria</taxon>
        <taxon>Pseudomonadati</taxon>
        <taxon>Pseudomonadota</taxon>
        <taxon>Alphaproteobacteria</taxon>
        <taxon>Rhodospirillales</taxon>
        <taxon>Rhodospirillaceae</taxon>
        <taxon>Pacificispira</taxon>
    </lineage>
</organism>
<dbReference type="NCBIfam" id="TIGR01851">
    <property type="entry name" value="argC_other"/>
    <property type="match status" value="1"/>
</dbReference>
<dbReference type="Gene3D" id="3.30.360.10">
    <property type="entry name" value="Dihydrodipicolinate Reductase, domain 2"/>
    <property type="match status" value="1"/>
</dbReference>
<keyword evidence="5 6" id="KW-0560">Oxidoreductase</keyword>
<dbReference type="AlphaFoldDB" id="A0A7Y0HDY0"/>
<comment type="caution">
    <text evidence="8">The sequence shown here is derived from an EMBL/GenBank/DDBJ whole genome shotgun (WGS) entry which is preliminary data.</text>
</comment>
<dbReference type="GO" id="GO:0005737">
    <property type="term" value="C:cytoplasm"/>
    <property type="evidence" value="ECO:0007669"/>
    <property type="project" value="UniProtKB-SubCell"/>
</dbReference>
<comment type="similarity">
    <text evidence="6">Belongs to the NAGSA dehydrogenase family. Type 2 subfamily.</text>
</comment>
<dbReference type="CDD" id="cd17896">
    <property type="entry name" value="AGPR_2_N"/>
    <property type="match status" value="1"/>
</dbReference>
<dbReference type="RefSeq" id="WP_169624439.1">
    <property type="nucleotide sequence ID" value="NZ_JABBNT010000002.1"/>
</dbReference>
<evidence type="ECO:0000256" key="2">
    <source>
        <dbReference type="ARBA" id="ARBA00022571"/>
    </source>
</evidence>
<comment type="pathway">
    <text evidence="6">Amino-acid biosynthesis; L-arginine biosynthesis; N(2)-acetyl-L-ornithine from L-glutamate: step 3/4.</text>
</comment>
<evidence type="ECO:0000313" key="8">
    <source>
        <dbReference type="EMBL" id="NMM44135.1"/>
    </source>
</evidence>